<dbReference type="VEuPathDB" id="TrichDB:TVAGG3_0497920"/>
<dbReference type="Proteomes" id="UP000001542">
    <property type="component" value="Unassembled WGS sequence"/>
</dbReference>
<reference evidence="2" key="2">
    <citation type="journal article" date="2007" name="Science">
        <title>Draft genome sequence of the sexually transmitted pathogen Trichomonas vaginalis.</title>
        <authorList>
            <person name="Carlton J.M."/>
            <person name="Hirt R.P."/>
            <person name="Silva J.C."/>
            <person name="Delcher A.L."/>
            <person name="Schatz M."/>
            <person name="Zhao Q."/>
            <person name="Wortman J.R."/>
            <person name="Bidwell S.L."/>
            <person name="Alsmark U.C.M."/>
            <person name="Besteiro S."/>
            <person name="Sicheritz-Ponten T."/>
            <person name="Noel C.J."/>
            <person name="Dacks J.B."/>
            <person name="Foster P.G."/>
            <person name="Simillion C."/>
            <person name="Van de Peer Y."/>
            <person name="Miranda-Saavedra D."/>
            <person name="Barton G.J."/>
            <person name="Westrop G.D."/>
            <person name="Mueller S."/>
            <person name="Dessi D."/>
            <person name="Fiori P.L."/>
            <person name="Ren Q."/>
            <person name="Paulsen I."/>
            <person name="Zhang H."/>
            <person name="Bastida-Corcuera F.D."/>
            <person name="Simoes-Barbosa A."/>
            <person name="Brown M.T."/>
            <person name="Hayes R.D."/>
            <person name="Mukherjee M."/>
            <person name="Okumura C.Y."/>
            <person name="Schneider R."/>
            <person name="Smith A.J."/>
            <person name="Vanacova S."/>
            <person name="Villalvazo M."/>
            <person name="Haas B.J."/>
            <person name="Pertea M."/>
            <person name="Feldblyum T.V."/>
            <person name="Utterback T.R."/>
            <person name="Shu C.L."/>
            <person name="Osoegawa K."/>
            <person name="de Jong P.J."/>
            <person name="Hrdy I."/>
            <person name="Horvathova L."/>
            <person name="Zubacova Z."/>
            <person name="Dolezal P."/>
            <person name="Malik S.B."/>
            <person name="Logsdon J.M. Jr."/>
            <person name="Henze K."/>
            <person name="Gupta A."/>
            <person name="Wang C.C."/>
            <person name="Dunne R.L."/>
            <person name="Upcroft J.A."/>
            <person name="Upcroft P."/>
            <person name="White O."/>
            <person name="Salzberg S.L."/>
            <person name="Tang P."/>
            <person name="Chiu C.-H."/>
            <person name="Lee Y.-S."/>
            <person name="Embley T.M."/>
            <person name="Coombs G.H."/>
            <person name="Mottram J.C."/>
            <person name="Tachezy J."/>
            <person name="Fraser-Liggett C.M."/>
            <person name="Johnson P.J."/>
        </authorList>
    </citation>
    <scope>NUCLEOTIDE SEQUENCE [LARGE SCALE GENOMIC DNA]</scope>
    <source>
        <strain evidence="2">G3</strain>
    </source>
</reference>
<reference evidence="2" key="1">
    <citation type="submission" date="2006-10" db="EMBL/GenBank/DDBJ databases">
        <authorList>
            <person name="Amadeo P."/>
            <person name="Zhao Q."/>
            <person name="Wortman J."/>
            <person name="Fraser-Liggett C."/>
            <person name="Carlton J."/>
        </authorList>
    </citation>
    <scope>NUCLEOTIDE SEQUENCE</scope>
    <source>
        <strain evidence="2">G3</strain>
    </source>
</reference>
<dbReference type="EMBL" id="DS113923">
    <property type="protein sequence ID" value="EAX93242.1"/>
    <property type="molecule type" value="Genomic_DNA"/>
</dbReference>
<sequence>MVRERLSLTDVIRALSEYQGVIYDKEDAQRFLSLKNLAKDNSLRLISWLLIFDKISTEENRAKELYTIFKRYTDELSKHFQTNLTNPLESINDAKISRVIKVDIDRSIGMFKRLTEQLNLNSDVIKNAHLHAVRILTLLMLSYNDMSYVQGYDRYVLVVYALTLLFTSTHGLPSEFAEALTFQLAQEFIRLSNLTGLLKDVPDSQNYFQKMDQCIKVMYPKLTKSLEGSELGSIHYALRWELLMFADEYSASKLFLLWDEIILNKANYNEFIFYLCISHAMQIPLGYPGEILMEKIQTYKNWDVIKAIDTTHSLMKKQNKNNFSKAKAYICLGAACGLAFCSYFLAH</sequence>
<keyword evidence="3" id="KW-1185">Reference proteome</keyword>
<dbReference type="OrthoDB" id="10556367at2759"/>
<evidence type="ECO:0000259" key="1">
    <source>
        <dbReference type="PROSITE" id="PS50086"/>
    </source>
</evidence>
<dbReference type="RefSeq" id="XP_001306172.1">
    <property type="nucleotide sequence ID" value="XM_001306171.1"/>
</dbReference>
<dbReference type="PANTHER" id="PTHR22957:SF168">
    <property type="entry name" value="TBC DOMAIN-CONTAINING PROTEIN KINASE-LIKE PROTEIN"/>
    <property type="match status" value="1"/>
</dbReference>
<dbReference type="InterPro" id="IPR035969">
    <property type="entry name" value="Rab-GAP_TBC_sf"/>
</dbReference>
<dbReference type="AlphaFoldDB" id="A2FPC9"/>
<dbReference type="KEGG" id="tva:4750960"/>
<dbReference type="PANTHER" id="PTHR22957">
    <property type="entry name" value="TBC1 DOMAIN FAMILY MEMBER GTPASE-ACTIVATING PROTEIN"/>
    <property type="match status" value="1"/>
</dbReference>
<dbReference type="Pfam" id="PF00566">
    <property type="entry name" value="RabGAP-TBC"/>
    <property type="match status" value="1"/>
</dbReference>
<dbReference type="FunFam" id="1.10.472.80:FF:000088">
    <property type="entry name" value="Uncharacterized protein"/>
    <property type="match status" value="1"/>
</dbReference>
<evidence type="ECO:0000313" key="2">
    <source>
        <dbReference type="EMBL" id="EAX93242.1"/>
    </source>
</evidence>
<dbReference type="VEuPathDB" id="TrichDB:TVAG_156060"/>
<proteinExistence type="predicted"/>
<dbReference type="PROSITE" id="PS50086">
    <property type="entry name" value="TBC_RABGAP"/>
    <property type="match status" value="1"/>
</dbReference>
<dbReference type="GO" id="GO:0005096">
    <property type="term" value="F:GTPase activator activity"/>
    <property type="evidence" value="ECO:0000318"/>
    <property type="project" value="GO_Central"/>
</dbReference>
<dbReference type="InterPro" id="IPR000195">
    <property type="entry name" value="Rab-GAP-TBC_dom"/>
</dbReference>
<dbReference type="InParanoid" id="A2FPC9"/>
<name>A2FPC9_TRIV3</name>
<protein>
    <recommendedName>
        <fullName evidence="1">Rab-GAP TBC domain-containing protein</fullName>
    </recommendedName>
</protein>
<feature type="domain" description="Rab-GAP TBC" evidence="1">
    <location>
        <begin position="38"/>
        <end position="265"/>
    </location>
</feature>
<dbReference type="SMR" id="A2FPC9"/>
<evidence type="ECO:0000313" key="3">
    <source>
        <dbReference type="Proteomes" id="UP000001542"/>
    </source>
</evidence>
<dbReference type="SUPFAM" id="SSF47923">
    <property type="entry name" value="Ypt/Rab-GAP domain of gyp1p"/>
    <property type="match status" value="2"/>
</dbReference>
<dbReference type="Gene3D" id="1.10.472.80">
    <property type="entry name" value="Ypt/Rab-GAP domain of gyp1p, domain 3"/>
    <property type="match status" value="1"/>
</dbReference>
<gene>
    <name evidence="2" type="ORF">TVAG_156060</name>
</gene>
<accession>A2FPC9</accession>
<organism evidence="2 3">
    <name type="scientific">Trichomonas vaginalis (strain ATCC PRA-98 / G3)</name>
    <dbReference type="NCBI Taxonomy" id="412133"/>
    <lineage>
        <taxon>Eukaryota</taxon>
        <taxon>Metamonada</taxon>
        <taxon>Parabasalia</taxon>
        <taxon>Trichomonadida</taxon>
        <taxon>Trichomonadidae</taxon>
        <taxon>Trichomonas</taxon>
    </lineage>
</organism>